<dbReference type="InterPro" id="IPR018108">
    <property type="entry name" value="MCP_transmembrane"/>
</dbReference>
<dbReference type="AlphaFoldDB" id="A0A0N5A6I2"/>
<name>A0A0N5A6I2_PARTI</name>
<dbReference type="Gene3D" id="1.50.40.10">
    <property type="entry name" value="Mitochondrial carrier domain"/>
    <property type="match status" value="1"/>
</dbReference>
<evidence type="ECO:0000256" key="7">
    <source>
        <dbReference type="ARBA" id="ARBA00023128"/>
    </source>
</evidence>
<keyword evidence="3 9" id="KW-0812">Transmembrane</keyword>
<keyword evidence="4" id="KW-0677">Repeat</keyword>
<keyword evidence="6" id="KW-1133">Transmembrane helix</keyword>
<sequence>MAGNGEINIQNAQEAQLGIWKAAFIKSLAGAVVLPVNVVKTLMQLGYEPFPLEMGKRFIVVGHDAYFLPNGIKYMFKLAEKNGVAVLFRGFDCYIASNFINEVAKKSLHEYIDLEYPTLGGVKKENSDDFTKLSTEEAVAVSFRNYVRDMFVSNTAMIISRPLAVLFVRNVAQIIGGENKYTNLIGDIFKIGREEGLRGLFAGLAVSIVGTSLIVTVQHVVSFTIERGLLTLPPTEGETEDERITKIKKTYSLISNIIPFISNSFSYPYMLISSIMAVTGSQLACSVMPYTPVFNHYEDYYGYLKPNGSITRGSKLFLREHPGAIQFSNGQIFVNNKYFS</sequence>
<dbReference type="WBParaSite" id="PTRK_0001760500.1">
    <property type="protein sequence ID" value="PTRK_0001760500.1"/>
    <property type="gene ID" value="PTRK_0001760500"/>
</dbReference>
<comment type="similarity">
    <text evidence="2">Belongs to the mitochondrial carrier (TC 2.A.29) family.</text>
</comment>
<dbReference type="STRING" id="131310.A0A0N5A6I2"/>
<keyword evidence="7" id="KW-0496">Mitochondrion</keyword>
<feature type="repeat" description="Solcar" evidence="9">
    <location>
        <begin position="144"/>
        <end position="228"/>
    </location>
</feature>
<organism evidence="10 11">
    <name type="scientific">Parastrongyloides trichosuri</name>
    <name type="common">Possum-specific nematode worm</name>
    <dbReference type="NCBI Taxonomy" id="131310"/>
    <lineage>
        <taxon>Eukaryota</taxon>
        <taxon>Metazoa</taxon>
        <taxon>Ecdysozoa</taxon>
        <taxon>Nematoda</taxon>
        <taxon>Chromadorea</taxon>
        <taxon>Rhabditida</taxon>
        <taxon>Tylenchina</taxon>
        <taxon>Panagrolaimomorpha</taxon>
        <taxon>Strongyloidoidea</taxon>
        <taxon>Strongyloididae</taxon>
        <taxon>Parastrongyloides</taxon>
    </lineage>
</organism>
<evidence type="ECO:0000256" key="2">
    <source>
        <dbReference type="ARBA" id="ARBA00006375"/>
    </source>
</evidence>
<evidence type="ECO:0000256" key="8">
    <source>
        <dbReference type="ARBA" id="ARBA00023136"/>
    </source>
</evidence>
<proteinExistence type="inferred from homology"/>
<reference evidence="11" key="1">
    <citation type="submission" date="2017-02" db="UniProtKB">
        <authorList>
            <consortium name="WormBaseParasite"/>
        </authorList>
    </citation>
    <scope>IDENTIFICATION</scope>
</reference>
<dbReference type="PROSITE" id="PS50920">
    <property type="entry name" value="SOLCAR"/>
    <property type="match status" value="1"/>
</dbReference>
<evidence type="ECO:0000256" key="5">
    <source>
        <dbReference type="ARBA" id="ARBA00022787"/>
    </source>
</evidence>
<dbReference type="Proteomes" id="UP000038045">
    <property type="component" value="Unplaced"/>
</dbReference>
<protein>
    <submittedName>
        <fullName evidence="11">Uncharacterized protein</fullName>
    </submittedName>
</protein>
<evidence type="ECO:0000256" key="6">
    <source>
        <dbReference type="ARBA" id="ARBA00022989"/>
    </source>
</evidence>
<accession>A0A0N5A6I2</accession>
<evidence type="ECO:0000256" key="3">
    <source>
        <dbReference type="ARBA" id="ARBA00022692"/>
    </source>
</evidence>
<keyword evidence="10" id="KW-1185">Reference proteome</keyword>
<dbReference type="GO" id="GO:0005741">
    <property type="term" value="C:mitochondrial outer membrane"/>
    <property type="evidence" value="ECO:0007669"/>
    <property type="project" value="UniProtKB-SubCell"/>
</dbReference>
<comment type="subcellular location">
    <subcellularLocation>
        <location evidence="1">Mitochondrion outer membrane</location>
        <topology evidence="1">Multi-pass membrane protein</topology>
    </subcellularLocation>
</comment>
<keyword evidence="8 9" id="KW-0472">Membrane</keyword>
<evidence type="ECO:0000256" key="1">
    <source>
        <dbReference type="ARBA" id="ARBA00004374"/>
    </source>
</evidence>
<evidence type="ECO:0000313" key="11">
    <source>
        <dbReference type="WBParaSite" id="PTRK_0001760500.1"/>
    </source>
</evidence>
<keyword evidence="5" id="KW-1000">Mitochondrion outer membrane</keyword>
<evidence type="ECO:0000256" key="4">
    <source>
        <dbReference type="ARBA" id="ARBA00022737"/>
    </source>
</evidence>
<dbReference type="PANTHER" id="PTHR10780">
    <property type="entry name" value="MITOCHONDRIAL CARRIER HOMOLOG"/>
    <property type="match status" value="1"/>
</dbReference>
<dbReference type="InterPro" id="IPR023395">
    <property type="entry name" value="MCP_dom_sf"/>
</dbReference>
<dbReference type="PANTHER" id="PTHR10780:SF18">
    <property type="entry name" value="LD43650P"/>
    <property type="match status" value="1"/>
</dbReference>
<evidence type="ECO:0000313" key="10">
    <source>
        <dbReference type="Proteomes" id="UP000038045"/>
    </source>
</evidence>
<evidence type="ECO:0000256" key="9">
    <source>
        <dbReference type="PROSITE-ProRule" id="PRU00282"/>
    </source>
</evidence>
<dbReference type="SUPFAM" id="SSF103506">
    <property type="entry name" value="Mitochondrial carrier"/>
    <property type="match status" value="1"/>
</dbReference>